<accession>A0A310SB03</accession>
<keyword evidence="2" id="KW-1185">Reference proteome</keyword>
<protein>
    <submittedName>
        <fullName evidence="1">Uncharacterized protein</fullName>
    </submittedName>
</protein>
<dbReference type="AlphaFoldDB" id="A0A310SB03"/>
<reference evidence="1 2" key="1">
    <citation type="submission" date="2015-07" db="EMBL/GenBank/DDBJ databases">
        <title>The genome of Eufriesea mexicana.</title>
        <authorList>
            <person name="Pan H."/>
            <person name="Kapheim K."/>
        </authorList>
    </citation>
    <scope>NUCLEOTIDE SEQUENCE [LARGE SCALE GENOMIC DNA]</scope>
    <source>
        <strain evidence="1">0111107269</strain>
        <tissue evidence="1">Whole body</tissue>
    </source>
</reference>
<name>A0A310SB03_9HYME</name>
<evidence type="ECO:0000313" key="2">
    <source>
        <dbReference type="Proteomes" id="UP000250275"/>
    </source>
</evidence>
<gene>
    <name evidence="1" type="ORF">WN48_03513</name>
</gene>
<evidence type="ECO:0000313" key="1">
    <source>
        <dbReference type="EMBL" id="OAD56387.1"/>
    </source>
</evidence>
<proteinExistence type="predicted"/>
<dbReference type="EMBL" id="KQ762031">
    <property type="protein sequence ID" value="OAD56387.1"/>
    <property type="molecule type" value="Genomic_DNA"/>
</dbReference>
<organism evidence="1 2">
    <name type="scientific">Eufriesea mexicana</name>
    <dbReference type="NCBI Taxonomy" id="516756"/>
    <lineage>
        <taxon>Eukaryota</taxon>
        <taxon>Metazoa</taxon>
        <taxon>Ecdysozoa</taxon>
        <taxon>Arthropoda</taxon>
        <taxon>Hexapoda</taxon>
        <taxon>Insecta</taxon>
        <taxon>Pterygota</taxon>
        <taxon>Neoptera</taxon>
        <taxon>Endopterygota</taxon>
        <taxon>Hymenoptera</taxon>
        <taxon>Apocrita</taxon>
        <taxon>Aculeata</taxon>
        <taxon>Apoidea</taxon>
        <taxon>Anthophila</taxon>
        <taxon>Apidae</taxon>
        <taxon>Eufriesea</taxon>
    </lineage>
</organism>
<dbReference type="Proteomes" id="UP000250275">
    <property type="component" value="Unassembled WGS sequence"/>
</dbReference>
<sequence length="112" mass="12651">MHAIEANTGVVSYLICIHETLSAMNLVIPRRKRAHWQKVWNAGKFIRARPFKASLIRYALTNSHEEAPKNFGSPWSSCCVRHYVRGVAHSLPPSSLEITDRPGRDKLQCIGV</sequence>